<evidence type="ECO:0000313" key="2">
    <source>
        <dbReference type="Proteomes" id="UP000006727"/>
    </source>
</evidence>
<evidence type="ECO:0000313" key="1">
    <source>
        <dbReference type="EnsemblPlants" id="PAC:32982865.CDS.1"/>
    </source>
</evidence>
<name>A0A7I3ZVB7_PHYPA</name>
<reference evidence="1" key="3">
    <citation type="submission" date="2020-12" db="UniProtKB">
        <authorList>
            <consortium name="EnsemblPlants"/>
        </authorList>
    </citation>
    <scope>IDENTIFICATION</scope>
</reference>
<proteinExistence type="predicted"/>
<sequence>MSSRHLGASLTRILYVNAVQWRCRFGLVASFILYVEELLEPQALQNCDSSLVSCETDLLLLSKVLFQPHSSAVEVTL</sequence>
<dbReference type="Gramene" id="Pp3c18_22290V3.2">
    <property type="protein sequence ID" value="PAC:32982865.CDS.1"/>
    <property type="gene ID" value="Pp3c18_22290"/>
</dbReference>
<reference evidence="1 2" key="2">
    <citation type="journal article" date="2018" name="Plant J.">
        <title>The Physcomitrella patens chromosome-scale assembly reveals moss genome structure and evolution.</title>
        <authorList>
            <person name="Lang D."/>
            <person name="Ullrich K.K."/>
            <person name="Murat F."/>
            <person name="Fuchs J."/>
            <person name="Jenkins J."/>
            <person name="Haas F.B."/>
            <person name="Piednoel M."/>
            <person name="Gundlach H."/>
            <person name="Van Bel M."/>
            <person name="Meyberg R."/>
            <person name="Vives C."/>
            <person name="Morata J."/>
            <person name="Symeonidi A."/>
            <person name="Hiss M."/>
            <person name="Muchero W."/>
            <person name="Kamisugi Y."/>
            <person name="Saleh O."/>
            <person name="Blanc G."/>
            <person name="Decker E.L."/>
            <person name="van Gessel N."/>
            <person name="Grimwood J."/>
            <person name="Hayes R.D."/>
            <person name="Graham S.W."/>
            <person name="Gunter L.E."/>
            <person name="McDaniel S.F."/>
            <person name="Hoernstein S.N.W."/>
            <person name="Larsson A."/>
            <person name="Li F.W."/>
            <person name="Perroud P.F."/>
            <person name="Phillips J."/>
            <person name="Ranjan P."/>
            <person name="Rokshar D.S."/>
            <person name="Rothfels C.J."/>
            <person name="Schneider L."/>
            <person name="Shu S."/>
            <person name="Stevenson D.W."/>
            <person name="Thummler F."/>
            <person name="Tillich M."/>
            <person name="Villarreal Aguilar J.C."/>
            <person name="Widiez T."/>
            <person name="Wong G.K."/>
            <person name="Wymore A."/>
            <person name="Zhang Y."/>
            <person name="Zimmer A.D."/>
            <person name="Quatrano R.S."/>
            <person name="Mayer K.F.X."/>
            <person name="Goodstein D."/>
            <person name="Casacuberta J.M."/>
            <person name="Vandepoele K."/>
            <person name="Reski R."/>
            <person name="Cuming A.C."/>
            <person name="Tuskan G.A."/>
            <person name="Maumus F."/>
            <person name="Salse J."/>
            <person name="Schmutz J."/>
            <person name="Rensing S.A."/>
        </authorList>
    </citation>
    <scope>NUCLEOTIDE SEQUENCE [LARGE SCALE GENOMIC DNA]</scope>
    <source>
        <strain evidence="1 2">cv. Gransden 2004</strain>
    </source>
</reference>
<reference evidence="1 2" key="1">
    <citation type="journal article" date="2008" name="Science">
        <title>The Physcomitrella genome reveals evolutionary insights into the conquest of land by plants.</title>
        <authorList>
            <person name="Rensing S."/>
            <person name="Lang D."/>
            <person name="Zimmer A."/>
            <person name="Terry A."/>
            <person name="Salamov A."/>
            <person name="Shapiro H."/>
            <person name="Nishiyama T."/>
            <person name="Perroud P.-F."/>
            <person name="Lindquist E."/>
            <person name="Kamisugi Y."/>
            <person name="Tanahashi T."/>
            <person name="Sakakibara K."/>
            <person name="Fujita T."/>
            <person name="Oishi K."/>
            <person name="Shin-I T."/>
            <person name="Kuroki Y."/>
            <person name="Toyoda A."/>
            <person name="Suzuki Y."/>
            <person name="Hashimoto A."/>
            <person name="Yamaguchi K."/>
            <person name="Sugano A."/>
            <person name="Kohara Y."/>
            <person name="Fujiyama A."/>
            <person name="Anterola A."/>
            <person name="Aoki S."/>
            <person name="Ashton N."/>
            <person name="Barbazuk W.B."/>
            <person name="Barker E."/>
            <person name="Bennetzen J."/>
            <person name="Bezanilla M."/>
            <person name="Blankenship R."/>
            <person name="Cho S.H."/>
            <person name="Dutcher S."/>
            <person name="Estelle M."/>
            <person name="Fawcett J.A."/>
            <person name="Gundlach H."/>
            <person name="Hanada K."/>
            <person name="Heyl A."/>
            <person name="Hicks K.A."/>
            <person name="Hugh J."/>
            <person name="Lohr M."/>
            <person name="Mayer K."/>
            <person name="Melkozernov A."/>
            <person name="Murata T."/>
            <person name="Nelson D."/>
            <person name="Pils B."/>
            <person name="Prigge M."/>
            <person name="Reiss B."/>
            <person name="Renner T."/>
            <person name="Rombauts S."/>
            <person name="Rushton P."/>
            <person name="Sanderfoot A."/>
            <person name="Schween G."/>
            <person name="Shiu S.-H."/>
            <person name="Stueber K."/>
            <person name="Theodoulou F.L."/>
            <person name="Tu H."/>
            <person name="Van de Peer Y."/>
            <person name="Verrier P.J."/>
            <person name="Waters E."/>
            <person name="Wood A."/>
            <person name="Yang L."/>
            <person name="Cove D."/>
            <person name="Cuming A."/>
            <person name="Hasebe M."/>
            <person name="Lucas S."/>
            <person name="Mishler D.B."/>
            <person name="Reski R."/>
            <person name="Grigoriev I."/>
            <person name="Quatrano R.S."/>
            <person name="Boore J.L."/>
        </authorList>
    </citation>
    <scope>NUCLEOTIDE SEQUENCE [LARGE SCALE GENOMIC DNA]</scope>
    <source>
        <strain evidence="1 2">cv. Gransden 2004</strain>
    </source>
</reference>
<keyword evidence="2" id="KW-1185">Reference proteome</keyword>
<dbReference type="EnsemblPlants" id="Pp3c18_22290V3.2">
    <property type="protein sequence ID" value="PAC:32982865.CDS.1"/>
    <property type="gene ID" value="Pp3c18_22290"/>
</dbReference>
<dbReference type="Proteomes" id="UP000006727">
    <property type="component" value="Chromosome 18"/>
</dbReference>
<protein>
    <submittedName>
        <fullName evidence="1">Uncharacterized protein</fullName>
    </submittedName>
</protein>
<accession>A0A7I3ZVB7</accession>
<dbReference type="AlphaFoldDB" id="A0A7I3ZVB7"/>
<dbReference type="EMBL" id="ABEU02000018">
    <property type="status" value="NOT_ANNOTATED_CDS"/>
    <property type="molecule type" value="Genomic_DNA"/>
</dbReference>
<organism evidence="1 2">
    <name type="scientific">Physcomitrium patens</name>
    <name type="common">Spreading-leaved earth moss</name>
    <name type="synonym">Physcomitrella patens</name>
    <dbReference type="NCBI Taxonomy" id="3218"/>
    <lineage>
        <taxon>Eukaryota</taxon>
        <taxon>Viridiplantae</taxon>
        <taxon>Streptophyta</taxon>
        <taxon>Embryophyta</taxon>
        <taxon>Bryophyta</taxon>
        <taxon>Bryophytina</taxon>
        <taxon>Bryopsida</taxon>
        <taxon>Funariidae</taxon>
        <taxon>Funariales</taxon>
        <taxon>Funariaceae</taxon>
        <taxon>Physcomitrium</taxon>
    </lineage>
</organism>